<feature type="transmembrane region" description="Helical" evidence="7">
    <location>
        <begin position="98"/>
        <end position="123"/>
    </location>
</feature>
<dbReference type="PANTHER" id="PTHR42709:SF6">
    <property type="entry name" value="UNDECAPRENYL PHOSPHATE TRANSPORTER A"/>
    <property type="match status" value="1"/>
</dbReference>
<dbReference type="EMBL" id="AP023367">
    <property type="protein sequence ID" value="BCJ93282.1"/>
    <property type="molecule type" value="Genomic_DNA"/>
</dbReference>
<keyword evidence="10" id="KW-1185">Reference proteome</keyword>
<name>A0A6S6R157_9FIRM</name>
<keyword evidence="3" id="KW-1003">Cell membrane</keyword>
<keyword evidence="4 7" id="KW-0812">Transmembrane</keyword>
<protein>
    <recommendedName>
        <fullName evidence="8">VTT domain-containing protein</fullName>
    </recommendedName>
</protein>
<dbReference type="Pfam" id="PF09335">
    <property type="entry name" value="VTT_dom"/>
    <property type="match status" value="1"/>
</dbReference>
<dbReference type="AlphaFoldDB" id="A0A6S6R157"/>
<dbReference type="InterPro" id="IPR051311">
    <property type="entry name" value="DedA_domain"/>
</dbReference>
<gene>
    <name evidence="9" type="ORF">acsn021_08510</name>
</gene>
<comment type="subcellular location">
    <subcellularLocation>
        <location evidence="1">Cell membrane</location>
        <topology evidence="1">Multi-pass membrane protein</topology>
    </subcellularLocation>
</comment>
<sequence>MPLTGVWAYQGSIGFIPAFLLSVLAGLCGSWALYLLGLYGGEIILNKYTKKFPKHQPIINRAFDYIRKKGYLAVFLGKLIPMIRTIISIPAGVLRLNFLYYTIYSALGIAIWNLVFIGAGYIFGEAVFQMFS</sequence>
<organism evidence="9 10">
    <name type="scientific">Anaerocolumna cellulosilytica</name>
    <dbReference type="NCBI Taxonomy" id="433286"/>
    <lineage>
        <taxon>Bacteria</taxon>
        <taxon>Bacillati</taxon>
        <taxon>Bacillota</taxon>
        <taxon>Clostridia</taxon>
        <taxon>Lachnospirales</taxon>
        <taxon>Lachnospiraceae</taxon>
        <taxon>Anaerocolumna</taxon>
    </lineage>
</organism>
<comment type="similarity">
    <text evidence="2">Belongs to the DedA family.</text>
</comment>
<evidence type="ECO:0000259" key="8">
    <source>
        <dbReference type="Pfam" id="PF09335"/>
    </source>
</evidence>
<evidence type="ECO:0000256" key="6">
    <source>
        <dbReference type="ARBA" id="ARBA00023136"/>
    </source>
</evidence>
<keyword evidence="6 7" id="KW-0472">Membrane</keyword>
<evidence type="ECO:0000256" key="5">
    <source>
        <dbReference type="ARBA" id="ARBA00022989"/>
    </source>
</evidence>
<accession>A0A6S6R157</accession>
<dbReference type="GO" id="GO:0005886">
    <property type="term" value="C:plasma membrane"/>
    <property type="evidence" value="ECO:0007669"/>
    <property type="project" value="UniProtKB-SubCell"/>
</dbReference>
<dbReference type="PANTHER" id="PTHR42709">
    <property type="entry name" value="ALKALINE PHOSPHATASE LIKE PROTEIN"/>
    <property type="match status" value="1"/>
</dbReference>
<evidence type="ECO:0000313" key="9">
    <source>
        <dbReference type="EMBL" id="BCJ93282.1"/>
    </source>
</evidence>
<proteinExistence type="inferred from homology"/>
<evidence type="ECO:0000256" key="3">
    <source>
        <dbReference type="ARBA" id="ARBA00022475"/>
    </source>
</evidence>
<keyword evidence="5 7" id="KW-1133">Transmembrane helix</keyword>
<evidence type="ECO:0000313" key="10">
    <source>
        <dbReference type="Proteomes" id="UP000515561"/>
    </source>
</evidence>
<feature type="domain" description="VTT" evidence="8">
    <location>
        <begin position="13"/>
        <end position="121"/>
    </location>
</feature>
<feature type="transmembrane region" description="Helical" evidence="7">
    <location>
        <begin position="71"/>
        <end position="92"/>
    </location>
</feature>
<dbReference type="InterPro" id="IPR032816">
    <property type="entry name" value="VTT_dom"/>
</dbReference>
<evidence type="ECO:0000256" key="1">
    <source>
        <dbReference type="ARBA" id="ARBA00004651"/>
    </source>
</evidence>
<evidence type="ECO:0000256" key="4">
    <source>
        <dbReference type="ARBA" id="ARBA00022692"/>
    </source>
</evidence>
<dbReference type="Proteomes" id="UP000515561">
    <property type="component" value="Chromosome"/>
</dbReference>
<reference evidence="9 10" key="1">
    <citation type="journal article" date="2016" name="Int. J. Syst. Evol. Microbiol.">
        <title>Descriptions of Anaerotaenia torta gen. nov., sp. nov. and Anaerocolumna cellulosilytica gen. nov., sp. nov. isolated from a methanogenic reactor of cattle waste.</title>
        <authorList>
            <person name="Uek A."/>
            <person name="Ohtaki Y."/>
            <person name="Kaku N."/>
            <person name="Ueki K."/>
        </authorList>
    </citation>
    <scope>NUCLEOTIDE SEQUENCE [LARGE SCALE GENOMIC DNA]</scope>
    <source>
        <strain evidence="9 10">SN021</strain>
    </source>
</reference>
<dbReference type="KEGG" id="acel:acsn021_08510"/>
<feature type="transmembrane region" description="Helical" evidence="7">
    <location>
        <begin position="12"/>
        <end position="41"/>
    </location>
</feature>
<evidence type="ECO:0000256" key="7">
    <source>
        <dbReference type="SAM" id="Phobius"/>
    </source>
</evidence>
<evidence type="ECO:0000256" key="2">
    <source>
        <dbReference type="ARBA" id="ARBA00010792"/>
    </source>
</evidence>